<feature type="region of interest" description="Disordered" evidence="1">
    <location>
        <begin position="23"/>
        <end position="71"/>
    </location>
</feature>
<feature type="compositionally biased region" description="Polar residues" evidence="1">
    <location>
        <begin position="34"/>
        <end position="43"/>
    </location>
</feature>
<feature type="signal peptide" evidence="2">
    <location>
        <begin position="1"/>
        <end position="21"/>
    </location>
</feature>
<evidence type="ECO:0000313" key="4">
    <source>
        <dbReference type="Proteomes" id="UP000198914"/>
    </source>
</evidence>
<proteinExistence type="predicted"/>
<protein>
    <submittedName>
        <fullName evidence="3">Uncharacterized protein</fullName>
    </submittedName>
</protein>
<keyword evidence="4" id="KW-1185">Reference proteome</keyword>
<keyword evidence="2" id="KW-0732">Signal</keyword>
<reference evidence="4" key="1">
    <citation type="submission" date="2016-10" db="EMBL/GenBank/DDBJ databases">
        <authorList>
            <person name="Varghese N."/>
            <person name="Submissions S."/>
        </authorList>
    </citation>
    <scope>NUCLEOTIDE SEQUENCE [LARGE SCALE GENOMIC DNA]</scope>
    <source>
        <strain evidence="4">DSM 100420</strain>
    </source>
</reference>
<dbReference type="RefSeq" id="WP_092643624.1">
    <property type="nucleotide sequence ID" value="NZ_FNPX01000003.1"/>
</dbReference>
<evidence type="ECO:0000256" key="1">
    <source>
        <dbReference type="SAM" id="MobiDB-lite"/>
    </source>
</evidence>
<feature type="compositionally biased region" description="Polar residues" evidence="1">
    <location>
        <begin position="61"/>
        <end position="71"/>
    </location>
</feature>
<feature type="chain" id="PRO_5011450643" evidence="2">
    <location>
        <begin position="22"/>
        <end position="71"/>
    </location>
</feature>
<gene>
    <name evidence="3" type="ORF">SAMN05444004_103221</name>
</gene>
<name>A0A1H3MZ14_9RHOB</name>
<evidence type="ECO:0000313" key="3">
    <source>
        <dbReference type="EMBL" id="SDY81941.1"/>
    </source>
</evidence>
<sequence length="71" mass="7029">MFRIIMTATAVSAVAATGAFAKGHDQGRNEGQPEISTGQTVGAAQTLGGSQGNRPADRGPTKSQGSANAGN</sequence>
<dbReference type="Proteomes" id="UP000198914">
    <property type="component" value="Unassembled WGS sequence"/>
</dbReference>
<dbReference type="AlphaFoldDB" id="A0A1H3MZ14"/>
<evidence type="ECO:0000256" key="2">
    <source>
        <dbReference type="SAM" id="SignalP"/>
    </source>
</evidence>
<organism evidence="3 4">
    <name type="scientific">Jannaschia faecimaris</name>
    <dbReference type="NCBI Taxonomy" id="1244108"/>
    <lineage>
        <taxon>Bacteria</taxon>
        <taxon>Pseudomonadati</taxon>
        <taxon>Pseudomonadota</taxon>
        <taxon>Alphaproteobacteria</taxon>
        <taxon>Rhodobacterales</taxon>
        <taxon>Roseobacteraceae</taxon>
        <taxon>Jannaschia</taxon>
    </lineage>
</organism>
<dbReference type="EMBL" id="FNPX01000003">
    <property type="protein sequence ID" value="SDY81941.1"/>
    <property type="molecule type" value="Genomic_DNA"/>
</dbReference>
<accession>A0A1H3MZ14</accession>